<dbReference type="InterPro" id="IPR001223">
    <property type="entry name" value="Glyco_hydro18_cat"/>
</dbReference>
<keyword evidence="1" id="KW-0812">Transmembrane</keyword>
<accession>A0A5B6WZK4</accession>
<dbReference type="Gene3D" id="3.20.20.80">
    <property type="entry name" value="Glycosidases"/>
    <property type="match status" value="1"/>
</dbReference>
<dbReference type="PANTHER" id="PTHR11177">
    <property type="entry name" value="CHITINASE"/>
    <property type="match status" value="1"/>
</dbReference>
<dbReference type="GO" id="GO:0006032">
    <property type="term" value="P:chitin catabolic process"/>
    <property type="evidence" value="ECO:0007669"/>
    <property type="project" value="TreeGrafter"/>
</dbReference>
<dbReference type="EMBL" id="SMMG02000001">
    <property type="protein sequence ID" value="KAA3486215.1"/>
    <property type="molecule type" value="Genomic_DNA"/>
</dbReference>
<dbReference type="Proteomes" id="UP000325315">
    <property type="component" value="Unassembled WGS sequence"/>
</dbReference>
<dbReference type="PROSITE" id="PS51910">
    <property type="entry name" value="GH18_2"/>
    <property type="match status" value="1"/>
</dbReference>
<dbReference type="InterPro" id="IPR017853">
    <property type="entry name" value="GH"/>
</dbReference>
<keyword evidence="3" id="KW-0675">Receptor</keyword>
<keyword evidence="1" id="KW-0472">Membrane</keyword>
<feature type="transmembrane region" description="Helical" evidence="1">
    <location>
        <begin position="70"/>
        <end position="89"/>
    </location>
</feature>
<dbReference type="AlphaFoldDB" id="A0A5B6WZK4"/>
<feature type="transmembrane region" description="Helical" evidence="1">
    <location>
        <begin position="26"/>
        <end position="50"/>
    </location>
</feature>
<dbReference type="PANTHER" id="PTHR11177:SF369">
    <property type="entry name" value="CLASS V CHITINASE-LIKE"/>
    <property type="match status" value="1"/>
</dbReference>
<evidence type="ECO:0000313" key="4">
    <source>
        <dbReference type="Proteomes" id="UP000325315"/>
    </source>
</evidence>
<feature type="domain" description="GH18" evidence="2">
    <location>
        <begin position="49"/>
        <end position="185"/>
    </location>
</feature>
<keyword evidence="1" id="KW-1133">Transmembrane helix</keyword>
<dbReference type="InterPro" id="IPR050314">
    <property type="entry name" value="Glycosyl_Hydrlase_18"/>
</dbReference>
<comment type="caution">
    <text evidence="3">The sequence shown here is derived from an EMBL/GenBank/DDBJ whole genome shotgun (WGS) entry which is preliminary data.</text>
</comment>
<dbReference type="SUPFAM" id="SSF51445">
    <property type="entry name" value="(Trans)glycosidases"/>
    <property type="match status" value="1"/>
</dbReference>
<dbReference type="Pfam" id="PF00704">
    <property type="entry name" value="Glyco_hydro_18"/>
    <property type="match status" value="1"/>
</dbReference>
<dbReference type="GO" id="GO:0008061">
    <property type="term" value="F:chitin binding"/>
    <property type="evidence" value="ECO:0007669"/>
    <property type="project" value="TreeGrafter"/>
</dbReference>
<dbReference type="OrthoDB" id="999890at2759"/>
<dbReference type="GO" id="GO:0004568">
    <property type="term" value="F:chitinase activity"/>
    <property type="evidence" value="ECO:0007669"/>
    <property type="project" value="TreeGrafter"/>
</dbReference>
<evidence type="ECO:0000259" key="2">
    <source>
        <dbReference type="PROSITE" id="PS51910"/>
    </source>
</evidence>
<protein>
    <submittedName>
        <fullName evidence="3">Wall-associated receptor kinase-like 10</fullName>
    </submittedName>
</protein>
<reference evidence="4" key="1">
    <citation type="journal article" date="2019" name="Plant Biotechnol. J.">
        <title>Genome sequencing of the Australian wild diploid species Gossypium australe highlights disease resistance and delayed gland morphogenesis.</title>
        <authorList>
            <person name="Cai Y."/>
            <person name="Cai X."/>
            <person name="Wang Q."/>
            <person name="Wang P."/>
            <person name="Zhang Y."/>
            <person name="Cai C."/>
            <person name="Xu Y."/>
            <person name="Wang K."/>
            <person name="Zhou Z."/>
            <person name="Wang C."/>
            <person name="Geng S."/>
            <person name="Li B."/>
            <person name="Dong Q."/>
            <person name="Hou Y."/>
            <person name="Wang H."/>
            <person name="Ai P."/>
            <person name="Liu Z."/>
            <person name="Yi F."/>
            <person name="Sun M."/>
            <person name="An G."/>
            <person name="Cheng J."/>
            <person name="Zhang Y."/>
            <person name="Shi Q."/>
            <person name="Xie Y."/>
            <person name="Shi X."/>
            <person name="Chang Y."/>
            <person name="Huang F."/>
            <person name="Chen Y."/>
            <person name="Hong S."/>
            <person name="Mi L."/>
            <person name="Sun Q."/>
            <person name="Zhang L."/>
            <person name="Zhou B."/>
            <person name="Peng R."/>
            <person name="Zhang X."/>
            <person name="Liu F."/>
        </authorList>
    </citation>
    <scope>NUCLEOTIDE SEQUENCE [LARGE SCALE GENOMIC DNA]</scope>
    <source>
        <strain evidence="4">cv. PA1801</strain>
    </source>
</reference>
<sequence length="185" mass="21056">MLLYILYNFHVSRQEIDFLMASNKPIFFFFFFLLLFVSLNLQSSVSQTWIKAGYWDSSASLPVSDINSALFTHLFCAFAFVNSTSYLLFINSSNEQHFSNFTSTVKLKNPSITTILSIWVGRTESTTFSFMVNETSLRKSFIESSIKTARLYGFHGLDLCGVEPSFGTFLDEWRAEVASESRNSG</sequence>
<keyword evidence="3" id="KW-0418">Kinase</keyword>
<dbReference type="GO" id="GO:0005975">
    <property type="term" value="P:carbohydrate metabolic process"/>
    <property type="evidence" value="ECO:0007669"/>
    <property type="project" value="InterPro"/>
</dbReference>
<organism evidence="3 4">
    <name type="scientific">Gossypium australe</name>
    <dbReference type="NCBI Taxonomy" id="47621"/>
    <lineage>
        <taxon>Eukaryota</taxon>
        <taxon>Viridiplantae</taxon>
        <taxon>Streptophyta</taxon>
        <taxon>Embryophyta</taxon>
        <taxon>Tracheophyta</taxon>
        <taxon>Spermatophyta</taxon>
        <taxon>Magnoliopsida</taxon>
        <taxon>eudicotyledons</taxon>
        <taxon>Gunneridae</taxon>
        <taxon>Pentapetalae</taxon>
        <taxon>rosids</taxon>
        <taxon>malvids</taxon>
        <taxon>Malvales</taxon>
        <taxon>Malvaceae</taxon>
        <taxon>Malvoideae</taxon>
        <taxon>Gossypium</taxon>
    </lineage>
</organism>
<evidence type="ECO:0000313" key="3">
    <source>
        <dbReference type="EMBL" id="KAA3486215.1"/>
    </source>
</evidence>
<name>A0A5B6WZK4_9ROSI</name>
<dbReference type="GO" id="GO:0016301">
    <property type="term" value="F:kinase activity"/>
    <property type="evidence" value="ECO:0007669"/>
    <property type="project" value="UniProtKB-KW"/>
</dbReference>
<gene>
    <name evidence="3" type="ORF">EPI10_030152</name>
</gene>
<keyword evidence="3" id="KW-0808">Transferase</keyword>
<keyword evidence="4" id="KW-1185">Reference proteome</keyword>
<proteinExistence type="predicted"/>
<dbReference type="GO" id="GO:0005576">
    <property type="term" value="C:extracellular region"/>
    <property type="evidence" value="ECO:0007669"/>
    <property type="project" value="TreeGrafter"/>
</dbReference>
<evidence type="ECO:0000256" key="1">
    <source>
        <dbReference type="SAM" id="Phobius"/>
    </source>
</evidence>